<dbReference type="EMBL" id="KE525256">
    <property type="protein sequence ID" value="KFB43483.1"/>
    <property type="molecule type" value="Genomic_DNA"/>
</dbReference>
<dbReference type="Pfam" id="PF07162">
    <property type="entry name" value="B9-C2"/>
    <property type="match status" value="1"/>
</dbReference>
<evidence type="ECO:0000313" key="6">
    <source>
        <dbReference type="EMBL" id="KFB43483.1"/>
    </source>
</evidence>
<dbReference type="EnsemblMetazoa" id="ASIC011287-RA">
    <property type="protein sequence ID" value="ASIC011287-PA"/>
    <property type="gene ID" value="ASIC011287"/>
</dbReference>
<proteinExistence type="predicted"/>
<name>A0A084VZT9_ANOSI</name>
<dbReference type="GO" id="GO:0036038">
    <property type="term" value="C:MKS complex"/>
    <property type="evidence" value="ECO:0007669"/>
    <property type="project" value="TreeGrafter"/>
</dbReference>
<dbReference type="OMA" id="GEDYWGR"/>
<dbReference type="OrthoDB" id="10263520at2759"/>
<dbReference type="EMBL" id="ATLV01018958">
    <property type="status" value="NOT_ANNOTATED_CDS"/>
    <property type="molecule type" value="Genomic_DNA"/>
</dbReference>
<protein>
    <submittedName>
        <fullName evidence="6">AGAP004735-PA-like protein</fullName>
    </submittedName>
</protein>
<evidence type="ECO:0000256" key="3">
    <source>
        <dbReference type="ARBA" id="ARBA00022794"/>
    </source>
</evidence>
<dbReference type="PANTHER" id="PTHR12968:SF4">
    <property type="entry name" value="TECTONIC-LIKE COMPLEX MEMBER MKS1"/>
    <property type="match status" value="1"/>
</dbReference>
<dbReference type="VEuPathDB" id="VectorBase:ASIC011287"/>
<dbReference type="InterPro" id="IPR010796">
    <property type="entry name" value="C2_B9-type_dom"/>
</dbReference>
<organism evidence="6">
    <name type="scientific">Anopheles sinensis</name>
    <name type="common">Mosquito</name>
    <dbReference type="NCBI Taxonomy" id="74873"/>
    <lineage>
        <taxon>Eukaryota</taxon>
        <taxon>Metazoa</taxon>
        <taxon>Ecdysozoa</taxon>
        <taxon>Arthropoda</taxon>
        <taxon>Hexapoda</taxon>
        <taxon>Insecta</taxon>
        <taxon>Pterygota</taxon>
        <taxon>Neoptera</taxon>
        <taxon>Endopterygota</taxon>
        <taxon>Diptera</taxon>
        <taxon>Nematocera</taxon>
        <taxon>Culicoidea</taxon>
        <taxon>Culicidae</taxon>
        <taxon>Anophelinae</taxon>
        <taxon>Anopheles</taxon>
    </lineage>
</organism>
<dbReference type="AlphaFoldDB" id="A0A084VZT9"/>
<keyword evidence="5" id="KW-0966">Cell projection</keyword>
<reference evidence="6 8" key="1">
    <citation type="journal article" date="2014" name="BMC Genomics">
        <title>Genome sequence of Anopheles sinensis provides insight into genetics basis of mosquito competence for malaria parasites.</title>
        <authorList>
            <person name="Zhou D."/>
            <person name="Zhang D."/>
            <person name="Ding G."/>
            <person name="Shi L."/>
            <person name="Hou Q."/>
            <person name="Ye Y."/>
            <person name="Xu Y."/>
            <person name="Zhou H."/>
            <person name="Xiong C."/>
            <person name="Li S."/>
            <person name="Yu J."/>
            <person name="Hong S."/>
            <person name="Yu X."/>
            <person name="Zou P."/>
            <person name="Chen C."/>
            <person name="Chang X."/>
            <person name="Wang W."/>
            <person name="Lv Y."/>
            <person name="Sun Y."/>
            <person name="Ma L."/>
            <person name="Shen B."/>
            <person name="Zhu C."/>
        </authorList>
    </citation>
    <scope>NUCLEOTIDE SEQUENCE [LARGE SCALE GENOMIC DNA]</scope>
</reference>
<evidence type="ECO:0000313" key="8">
    <source>
        <dbReference type="Proteomes" id="UP000030765"/>
    </source>
</evidence>
<keyword evidence="3" id="KW-0970">Cilium biogenesis/degradation</keyword>
<accession>A0A084VZT9</accession>
<dbReference type="GO" id="GO:0060271">
    <property type="term" value="P:cilium assembly"/>
    <property type="evidence" value="ECO:0007669"/>
    <property type="project" value="TreeGrafter"/>
</dbReference>
<evidence type="ECO:0000256" key="4">
    <source>
        <dbReference type="ARBA" id="ARBA00023212"/>
    </source>
</evidence>
<gene>
    <name evidence="6" type="ORF">ZHAS_00011287</name>
</gene>
<dbReference type="PANTHER" id="PTHR12968">
    <property type="entry name" value="B9 DOMAIN-CONTAINING"/>
    <property type="match status" value="1"/>
</dbReference>
<reference evidence="7" key="2">
    <citation type="submission" date="2020-05" db="UniProtKB">
        <authorList>
            <consortium name="EnsemblMetazoa"/>
        </authorList>
    </citation>
    <scope>IDENTIFICATION</scope>
</reference>
<keyword evidence="8" id="KW-1185">Reference proteome</keyword>
<keyword evidence="4" id="KW-0206">Cytoskeleton</keyword>
<dbReference type="Proteomes" id="UP000030765">
    <property type="component" value="Unassembled WGS sequence"/>
</dbReference>
<dbReference type="STRING" id="74873.A0A084VZT9"/>
<evidence type="ECO:0000256" key="1">
    <source>
        <dbReference type="ARBA" id="ARBA00004120"/>
    </source>
</evidence>
<evidence type="ECO:0000256" key="5">
    <source>
        <dbReference type="ARBA" id="ARBA00023273"/>
    </source>
</evidence>
<evidence type="ECO:0000256" key="2">
    <source>
        <dbReference type="ARBA" id="ARBA00022490"/>
    </source>
</evidence>
<evidence type="ECO:0000313" key="7">
    <source>
        <dbReference type="EnsemblMetazoa" id="ASIC011287-PA"/>
    </source>
</evidence>
<keyword evidence="2" id="KW-0963">Cytoplasm</keyword>
<comment type="subcellular location">
    <subcellularLocation>
        <location evidence="1">Cytoplasm</location>
        <location evidence="1">Cytoskeleton</location>
        <location evidence="1">Cilium basal body</location>
    </subcellularLocation>
</comment>
<sequence>MTKSYRDRNPEVNCRYIFKQSTADRLTIQKIHSLIDIPTMKGLNMHLNREEIPENYSKESRIIYWQEKVFSQHELKYYGFKENCKTEHQKTYYKRFKLESHVPSMLFTYVEGDNFSPDDLDNPTQHRFSHIPDVDKQSMYLMADLGEDVLMFSIQWFPKEGILLVYPDFNRMCIDPYYHEVRGSNLQMYHYSLEKCTSTGDILEAHNIPTHVGATSMNKILDALPLARDERFIMPKHLKQNVLILLEIVSATAFKYDEIHVRYQIVLPNDVKTTDENATLLGSTHSSKNKIGYWQFGHCHELFLIMSECEEMHNSGFDIFFEVISIDSWQREKYLGYVK</sequence>